<evidence type="ECO:0000313" key="7">
    <source>
        <dbReference type="EMBL" id="GMH47662.1"/>
    </source>
</evidence>
<dbReference type="GO" id="GO:0050660">
    <property type="term" value="F:flavin adenine dinucleotide binding"/>
    <property type="evidence" value="ECO:0007669"/>
    <property type="project" value="InterPro"/>
</dbReference>
<reference evidence="8" key="1">
    <citation type="journal article" date="2023" name="Commun. Biol.">
        <title>Genome analysis of Parmales, the sister group of diatoms, reveals the evolutionary specialization of diatoms from phago-mixotrophs to photoautotrophs.</title>
        <authorList>
            <person name="Ban H."/>
            <person name="Sato S."/>
            <person name="Yoshikawa S."/>
            <person name="Yamada K."/>
            <person name="Nakamura Y."/>
            <person name="Ichinomiya M."/>
            <person name="Sato N."/>
            <person name="Blanc-Mathieu R."/>
            <person name="Endo H."/>
            <person name="Kuwata A."/>
            <person name="Ogata H."/>
        </authorList>
    </citation>
    <scope>NUCLEOTIDE SEQUENCE [LARGE SCALE GENOMIC DNA]</scope>
    <source>
        <strain evidence="8">NIES 3699</strain>
    </source>
</reference>
<keyword evidence="8" id="KW-1185">Reference proteome</keyword>
<gene>
    <name evidence="7" type="ORF">TrVE_jg8289</name>
</gene>
<dbReference type="SUPFAM" id="SSF51905">
    <property type="entry name" value="FAD/NAD(P)-binding domain"/>
    <property type="match status" value="1"/>
</dbReference>
<dbReference type="Gene3D" id="3.30.9.10">
    <property type="entry name" value="D-Amino Acid Oxidase, subunit A, domain 2"/>
    <property type="match status" value="1"/>
</dbReference>
<dbReference type="Gene3D" id="3.50.50.60">
    <property type="entry name" value="FAD/NAD(P)-binding domain"/>
    <property type="match status" value="1"/>
</dbReference>
<dbReference type="PANTHER" id="PTHR10961">
    <property type="entry name" value="PEROXISOMAL SARCOSINE OXIDASE"/>
    <property type="match status" value="1"/>
</dbReference>
<dbReference type="Pfam" id="PF01266">
    <property type="entry name" value="DAO"/>
    <property type="match status" value="1"/>
</dbReference>
<dbReference type="PANTHER" id="PTHR10961:SF10">
    <property type="entry name" value="FAD DEPENDENT OXIDOREDUCTASE DOMAIN-CONTAINING PROTEIN"/>
    <property type="match status" value="1"/>
</dbReference>
<comment type="caution">
    <text evidence="7">The sequence shown here is derived from an EMBL/GenBank/DDBJ whole genome shotgun (WGS) entry which is preliminary data.</text>
</comment>
<name>A0A9W6ZAA5_9STRA</name>
<dbReference type="AlphaFoldDB" id="A0A9W6ZAA5"/>
<evidence type="ECO:0000256" key="2">
    <source>
        <dbReference type="ARBA" id="ARBA00010989"/>
    </source>
</evidence>
<feature type="domain" description="FAD dependent oxidoreductase" evidence="6">
    <location>
        <begin position="12"/>
        <end position="390"/>
    </location>
</feature>
<dbReference type="GO" id="GO:0008115">
    <property type="term" value="F:sarcosine oxidase activity"/>
    <property type="evidence" value="ECO:0007669"/>
    <property type="project" value="TreeGrafter"/>
</dbReference>
<dbReference type="InterPro" id="IPR006076">
    <property type="entry name" value="FAD-dep_OxRdtase"/>
</dbReference>
<evidence type="ECO:0000256" key="1">
    <source>
        <dbReference type="ARBA" id="ARBA00001974"/>
    </source>
</evidence>
<comment type="similarity">
    <text evidence="2">Belongs to the MSOX/MTOX family.</text>
</comment>
<keyword evidence="5" id="KW-0560">Oxidoreductase</keyword>
<protein>
    <recommendedName>
        <fullName evidence="6">FAD dependent oxidoreductase domain-containing protein</fullName>
    </recommendedName>
</protein>
<evidence type="ECO:0000256" key="3">
    <source>
        <dbReference type="ARBA" id="ARBA00022630"/>
    </source>
</evidence>
<keyword evidence="3" id="KW-0285">Flavoprotein</keyword>
<sequence>MDAPKHKHTQHILVAGAGLFGSSTAKHLSILHSTSTISLLGPTSVENPFTCHNDVSRLYRSVSPSAYWSDLAERSIEQFQTIADQSGVDFFVECGYLGIAHGDSPWLRGQLNLIKGSQAQVTTTHTNTTFLAQQQNAGYLNPEKLIKAQLNIFTSNGGNVVNGMVSKIIKCDNNTYEVFTNATPPSSIVCDKIVLACGWNTCDITLTRPTDTHSCKIGDFNDLFSRYSFKTQSVGLFEVEADQTKNVPTRTVVFGGPTKGTKDELAVDSCYIVPPIMYADEGKRYLKIGHGKHLERIIPSHEFDRVKEWHVTGDESDATTIETLAEILKTLYPEFEHSNKRLVRNGVTVDTADGRVIQEKIDEEEEIYVNFGCNGYGAKCSEEVGKRMANMII</sequence>
<dbReference type="Proteomes" id="UP001165160">
    <property type="component" value="Unassembled WGS sequence"/>
</dbReference>
<evidence type="ECO:0000256" key="5">
    <source>
        <dbReference type="ARBA" id="ARBA00023002"/>
    </source>
</evidence>
<evidence type="ECO:0000256" key="4">
    <source>
        <dbReference type="ARBA" id="ARBA00022827"/>
    </source>
</evidence>
<evidence type="ECO:0000259" key="6">
    <source>
        <dbReference type="Pfam" id="PF01266"/>
    </source>
</evidence>
<evidence type="ECO:0000313" key="8">
    <source>
        <dbReference type="Proteomes" id="UP001165160"/>
    </source>
</evidence>
<accession>A0A9W6ZAA5</accession>
<keyword evidence="4" id="KW-0274">FAD</keyword>
<dbReference type="InterPro" id="IPR036188">
    <property type="entry name" value="FAD/NAD-bd_sf"/>
</dbReference>
<comment type="cofactor">
    <cofactor evidence="1">
        <name>FAD</name>
        <dbReference type="ChEBI" id="CHEBI:57692"/>
    </cofactor>
</comment>
<organism evidence="7 8">
    <name type="scientific">Triparma verrucosa</name>
    <dbReference type="NCBI Taxonomy" id="1606542"/>
    <lineage>
        <taxon>Eukaryota</taxon>
        <taxon>Sar</taxon>
        <taxon>Stramenopiles</taxon>
        <taxon>Ochrophyta</taxon>
        <taxon>Bolidophyceae</taxon>
        <taxon>Parmales</taxon>
        <taxon>Triparmaceae</taxon>
        <taxon>Triparma</taxon>
    </lineage>
</organism>
<dbReference type="InterPro" id="IPR045170">
    <property type="entry name" value="MTOX"/>
</dbReference>
<proteinExistence type="inferred from homology"/>
<dbReference type="EMBL" id="BRXX01000577">
    <property type="protein sequence ID" value="GMH47662.1"/>
    <property type="molecule type" value="Genomic_DNA"/>
</dbReference>